<accession>A0A0F9F978</accession>
<protein>
    <submittedName>
        <fullName evidence="2">Uncharacterized protein</fullName>
    </submittedName>
</protein>
<evidence type="ECO:0000256" key="1">
    <source>
        <dbReference type="SAM" id="MobiDB-lite"/>
    </source>
</evidence>
<reference evidence="2" key="1">
    <citation type="journal article" date="2015" name="Nature">
        <title>Complex archaea that bridge the gap between prokaryotes and eukaryotes.</title>
        <authorList>
            <person name="Spang A."/>
            <person name="Saw J.H."/>
            <person name="Jorgensen S.L."/>
            <person name="Zaremba-Niedzwiedzka K."/>
            <person name="Martijn J."/>
            <person name="Lind A.E."/>
            <person name="van Eijk R."/>
            <person name="Schleper C."/>
            <person name="Guy L."/>
            <person name="Ettema T.J."/>
        </authorList>
    </citation>
    <scope>NUCLEOTIDE SEQUENCE</scope>
</reference>
<comment type="caution">
    <text evidence="2">The sequence shown here is derived from an EMBL/GenBank/DDBJ whole genome shotgun (WGS) entry which is preliminary data.</text>
</comment>
<organism evidence="2">
    <name type="scientific">marine sediment metagenome</name>
    <dbReference type="NCBI Taxonomy" id="412755"/>
    <lineage>
        <taxon>unclassified sequences</taxon>
        <taxon>metagenomes</taxon>
        <taxon>ecological metagenomes</taxon>
    </lineage>
</organism>
<evidence type="ECO:0000313" key="2">
    <source>
        <dbReference type="EMBL" id="KKL82823.1"/>
    </source>
</evidence>
<name>A0A0F9F978_9ZZZZ</name>
<gene>
    <name evidence="2" type="ORF">LCGC14_1980890</name>
</gene>
<dbReference type="AlphaFoldDB" id="A0A0F9F978"/>
<proteinExistence type="predicted"/>
<feature type="region of interest" description="Disordered" evidence="1">
    <location>
        <begin position="54"/>
        <end position="81"/>
    </location>
</feature>
<dbReference type="EMBL" id="LAZR01022163">
    <property type="protein sequence ID" value="KKL82823.1"/>
    <property type="molecule type" value="Genomic_DNA"/>
</dbReference>
<sequence length="81" mass="9250">MGISYRRIVNHSGRASCLKHGGSALTANWRTEMIMTPEDYVEYRLYAQGIKEPKVESWESNNKRLPTTPELDADNNPIPED</sequence>